<evidence type="ECO:0000313" key="1">
    <source>
        <dbReference type="EMBL" id="PJC23509.1"/>
    </source>
</evidence>
<dbReference type="AlphaFoldDB" id="A0A2M8ELA1"/>
<reference evidence="2" key="1">
    <citation type="submission" date="2017-09" db="EMBL/GenBank/DDBJ databases">
        <title>Depth-based differentiation of microbial function through sediment-hosted aquifers and enrichment of novel symbionts in the deep terrestrial subsurface.</title>
        <authorList>
            <person name="Probst A.J."/>
            <person name="Ladd B."/>
            <person name="Jarett J.K."/>
            <person name="Geller-Mcgrath D.E."/>
            <person name="Sieber C.M.K."/>
            <person name="Emerson J.B."/>
            <person name="Anantharaman K."/>
            <person name="Thomas B.C."/>
            <person name="Malmstrom R."/>
            <person name="Stieglmeier M."/>
            <person name="Klingl A."/>
            <person name="Woyke T."/>
            <person name="Ryan C.M."/>
            <person name="Banfield J.F."/>
        </authorList>
    </citation>
    <scope>NUCLEOTIDE SEQUENCE [LARGE SCALE GENOMIC DNA]</scope>
</reference>
<gene>
    <name evidence="1" type="ORF">CO058_03295</name>
</gene>
<name>A0A2M8ELA1_UNCKA</name>
<comment type="caution">
    <text evidence="1">The sequence shown here is derived from an EMBL/GenBank/DDBJ whole genome shotgun (WGS) entry which is preliminary data.</text>
</comment>
<accession>A0A2M8ELA1</accession>
<dbReference type="Proteomes" id="UP000229756">
    <property type="component" value="Unassembled WGS sequence"/>
</dbReference>
<proteinExistence type="predicted"/>
<organism evidence="1 2">
    <name type="scientific">candidate division WWE3 bacterium CG_4_9_14_0_2_um_filter_35_11</name>
    <dbReference type="NCBI Taxonomy" id="1975077"/>
    <lineage>
        <taxon>Bacteria</taxon>
        <taxon>Katanobacteria</taxon>
    </lineage>
</organism>
<evidence type="ECO:0000313" key="2">
    <source>
        <dbReference type="Proteomes" id="UP000229756"/>
    </source>
</evidence>
<sequence>MNLRALLADIFDVSDFEVDANANWISGYVDAKISGMSEQDLAVNFPESTEGLNNPDIAELASELEVLLRAELEGELQEPTSPA</sequence>
<protein>
    <submittedName>
        <fullName evidence="1">Uncharacterized protein</fullName>
    </submittedName>
</protein>
<dbReference type="EMBL" id="PFSJ01000024">
    <property type="protein sequence ID" value="PJC23509.1"/>
    <property type="molecule type" value="Genomic_DNA"/>
</dbReference>